<organism evidence="2 3">
    <name type="scientific">Xylaria bambusicola</name>
    <dbReference type="NCBI Taxonomy" id="326684"/>
    <lineage>
        <taxon>Eukaryota</taxon>
        <taxon>Fungi</taxon>
        <taxon>Dikarya</taxon>
        <taxon>Ascomycota</taxon>
        <taxon>Pezizomycotina</taxon>
        <taxon>Sordariomycetes</taxon>
        <taxon>Xylariomycetidae</taxon>
        <taxon>Xylariales</taxon>
        <taxon>Xylariaceae</taxon>
        <taxon>Xylaria</taxon>
    </lineage>
</organism>
<feature type="transmembrane region" description="Helical" evidence="1">
    <location>
        <begin position="96"/>
        <end position="116"/>
    </location>
</feature>
<reference evidence="2 3" key="1">
    <citation type="submission" date="2023-10" db="EMBL/GenBank/DDBJ databases">
        <title>Draft genome sequence of Xylaria bambusicola isolate GMP-LS, the root and basal stem rot pathogen of sugarcane in Indonesia.</title>
        <authorList>
            <person name="Selvaraj P."/>
            <person name="Muralishankar V."/>
            <person name="Muruganantham S."/>
            <person name="Sp S."/>
            <person name="Haryani S."/>
            <person name="Lau K.J.X."/>
            <person name="Naqvi N.I."/>
        </authorList>
    </citation>
    <scope>NUCLEOTIDE SEQUENCE [LARGE SCALE GENOMIC DNA]</scope>
    <source>
        <strain evidence="2">GMP-LS</strain>
    </source>
</reference>
<sequence length="154" mass="18027">MNGFYPSSFPLQRLQSFSLCIQRDIDTHEPKQSHPPRRPSFPSFLQGSIEIQEERIPTPNHSLLHLPHQRRIPSNIISKFVSRDIITRQLRQFHNAGAYIIIIIVVIFIILALITTSSRTPYRQPRFKRRYPIIQLDHLPAHLNLPAHDAQFPR</sequence>
<evidence type="ECO:0000256" key="1">
    <source>
        <dbReference type="SAM" id="Phobius"/>
    </source>
</evidence>
<evidence type="ECO:0000313" key="3">
    <source>
        <dbReference type="Proteomes" id="UP001305414"/>
    </source>
</evidence>
<name>A0AAN7UJA9_9PEZI</name>
<accession>A0AAN7UJA9</accession>
<protein>
    <submittedName>
        <fullName evidence="2">Uncharacterized protein</fullName>
    </submittedName>
</protein>
<dbReference type="AlphaFoldDB" id="A0AAN7UJA9"/>
<gene>
    <name evidence="2" type="ORF">RRF57_009264</name>
</gene>
<dbReference type="EMBL" id="JAWHQM010000033">
    <property type="protein sequence ID" value="KAK5633550.1"/>
    <property type="molecule type" value="Genomic_DNA"/>
</dbReference>
<proteinExistence type="predicted"/>
<keyword evidence="1" id="KW-1133">Transmembrane helix</keyword>
<dbReference type="Proteomes" id="UP001305414">
    <property type="component" value="Unassembled WGS sequence"/>
</dbReference>
<keyword evidence="1" id="KW-0472">Membrane</keyword>
<comment type="caution">
    <text evidence="2">The sequence shown here is derived from an EMBL/GenBank/DDBJ whole genome shotgun (WGS) entry which is preliminary data.</text>
</comment>
<evidence type="ECO:0000313" key="2">
    <source>
        <dbReference type="EMBL" id="KAK5633550.1"/>
    </source>
</evidence>
<keyword evidence="1" id="KW-0812">Transmembrane</keyword>
<keyword evidence="3" id="KW-1185">Reference proteome</keyword>